<dbReference type="InterPro" id="IPR024071">
    <property type="entry name" value="S-Me-THD_C_sf"/>
</dbReference>
<organism evidence="3 4">
    <name type="scientific">Sneathiella chinensis</name>
    <dbReference type="NCBI Taxonomy" id="349750"/>
    <lineage>
        <taxon>Bacteria</taxon>
        <taxon>Pseudomonadati</taxon>
        <taxon>Pseudomonadota</taxon>
        <taxon>Alphaproteobacteria</taxon>
        <taxon>Sneathiellales</taxon>
        <taxon>Sneathiellaceae</taxon>
        <taxon>Sneathiella</taxon>
    </lineage>
</organism>
<sequence>MVKPRYGERTLTLEDIEAMSLGAWILGTGGGGSPYVNLLNTRQLYKAGRRVRLMDPGMLADEALVAVVSTQGAPIVGQERLANPEISARPLRLMEEFLGRKFDAVMPIEVGGGNGLLPLMIAALSGLPAVDADAMGRAYPEAQMTSFSVANLQCFPLAMADIRGNEILIKRAEDWTWMERISRKICTELGSTATTCKAPRTGAEVKAHGVLYTASKAIDLGKAILAARASHSDPVAAIAEECGGKQMFAGKITDIERRTTEGFLRGRARLAGLDGDRGHEFALDFQNEYTVGSRDGQPVVMSPDLICVVDSVTGDGVATESIRYGQRVSVLALPAPEIFRTPRGQELVGPRAFGFDFDYQSVFEG</sequence>
<evidence type="ECO:0000259" key="1">
    <source>
        <dbReference type="Pfam" id="PF06032"/>
    </source>
</evidence>
<evidence type="ECO:0008006" key="5">
    <source>
        <dbReference type="Google" id="ProtNLM"/>
    </source>
</evidence>
<dbReference type="Pfam" id="PF06032">
    <property type="entry name" value="S-Me-THD_N"/>
    <property type="match status" value="1"/>
</dbReference>
<dbReference type="InterPro" id="IPR027479">
    <property type="entry name" value="S-Me-THD_N_sf"/>
</dbReference>
<dbReference type="InterPro" id="IPR048350">
    <property type="entry name" value="S-Me-THD-like_C"/>
</dbReference>
<dbReference type="SUPFAM" id="SSF160991">
    <property type="entry name" value="CV3147-like"/>
    <property type="match status" value="1"/>
</dbReference>
<feature type="domain" description="S-Me-THD N-terminal" evidence="1">
    <location>
        <begin position="14"/>
        <end position="170"/>
    </location>
</feature>
<name>A0ABQ5U3Y1_9PROT</name>
<dbReference type="Proteomes" id="UP001161409">
    <property type="component" value="Unassembled WGS sequence"/>
</dbReference>
<keyword evidence="4" id="KW-1185">Reference proteome</keyword>
<feature type="domain" description="S-Me-THD-like C-terminal" evidence="2">
    <location>
        <begin position="174"/>
        <end position="362"/>
    </location>
</feature>
<comment type="caution">
    <text evidence="3">The sequence shown here is derived from an EMBL/GenBank/DDBJ whole genome shotgun (WGS) entry which is preliminary data.</text>
</comment>
<reference evidence="3" key="1">
    <citation type="journal article" date="2014" name="Int. J. Syst. Evol. Microbiol.">
        <title>Complete genome of a new Firmicutes species belonging to the dominant human colonic microbiota ('Ruminococcus bicirculans') reveals two chromosomes and a selective capacity to utilize plant glucans.</title>
        <authorList>
            <consortium name="NISC Comparative Sequencing Program"/>
            <person name="Wegmann U."/>
            <person name="Louis P."/>
            <person name="Goesmann A."/>
            <person name="Henrissat B."/>
            <person name="Duncan S.H."/>
            <person name="Flint H.J."/>
        </authorList>
    </citation>
    <scope>NUCLEOTIDE SEQUENCE</scope>
    <source>
        <strain evidence="3">NBRC 103408</strain>
    </source>
</reference>
<dbReference type="EMBL" id="BSNF01000001">
    <property type="protein sequence ID" value="GLQ05905.1"/>
    <property type="molecule type" value="Genomic_DNA"/>
</dbReference>
<dbReference type="InterPro" id="IPR010318">
    <property type="entry name" value="S-Me-THD_N"/>
</dbReference>
<reference evidence="3" key="2">
    <citation type="submission" date="2023-01" db="EMBL/GenBank/DDBJ databases">
        <title>Draft genome sequence of Sneathiella chinensis strain NBRC 103408.</title>
        <authorList>
            <person name="Sun Q."/>
            <person name="Mori K."/>
        </authorList>
    </citation>
    <scope>NUCLEOTIDE SEQUENCE</scope>
    <source>
        <strain evidence="3">NBRC 103408</strain>
    </source>
</reference>
<gene>
    <name evidence="3" type="ORF">GCM10007924_11260</name>
</gene>
<dbReference type="Pfam" id="PF20906">
    <property type="entry name" value="S-Me-THD_C"/>
    <property type="match status" value="1"/>
</dbReference>
<dbReference type="Gene3D" id="3.40.1610.10">
    <property type="entry name" value="CV3147-like domain"/>
    <property type="match status" value="1"/>
</dbReference>
<protein>
    <recommendedName>
        <fullName evidence="5">DUF917 domain-containing protein</fullName>
    </recommendedName>
</protein>
<dbReference type="RefSeq" id="WP_169559862.1">
    <property type="nucleotide sequence ID" value="NZ_BSNF01000001.1"/>
</dbReference>
<proteinExistence type="predicted"/>
<accession>A0ABQ5U3Y1</accession>
<evidence type="ECO:0000313" key="3">
    <source>
        <dbReference type="EMBL" id="GLQ05905.1"/>
    </source>
</evidence>
<evidence type="ECO:0000313" key="4">
    <source>
        <dbReference type="Proteomes" id="UP001161409"/>
    </source>
</evidence>
<evidence type="ECO:0000259" key="2">
    <source>
        <dbReference type="Pfam" id="PF20906"/>
    </source>
</evidence>
<dbReference type="Gene3D" id="2.40.390.10">
    <property type="entry name" value="CV3147-like"/>
    <property type="match status" value="1"/>
</dbReference>